<accession>U4V520</accession>
<evidence type="ECO:0000313" key="2">
    <source>
        <dbReference type="EMBL" id="ERL99758.1"/>
    </source>
</evidence>
<reference evidence="2 3" key="1">
    <citation type="journal article" date="2014" name="FEMS Microbiol. Lett.">
        <title>Genome sequencing analysis reveals virulence-related gene content of Ochrobactrum intermedium strain 229E, a urease-positive strain isolated from the human gastric niche.</title>
        <authorList>
            <person name="Kulkarni G.J."/>
            <person name="Shetty S."/>
            <person name="Dharne M.S."/>
            <person name="Shouche Y.S."/>
        </authorList>
    </citation>
    <scope>NUCLEOTIDE SEQUENCE [LARGE SCALE GENOMIC DNA]</scope>
    <source>
        <strain evidence="2 3">229E</strain>
    </source>
</reference>
<comment type="caution">
    <text evidence="2">The sequence shown here is derived from an EMBL/GenBank/DDBJ whole genome shotgun (WGS) entry which is preliminary data.</text>
</comment>
<name>U4V520_9HYPH</name>
<gene>
    <name evidence="2" type="ORF">Q644_08985</name>
</gene>
<organism evidence="2 3">
    <name type="scientific">Brucella intermedia 229E</name>
    <dbReference type="NCBI Taxonomy" id="1337887"/>
    <lineage>
        <taxon>Bacteria</taxon>
        <taxon>Pseudomonadati</taxon>
        <taxon>Pseudomonadota</taxon>
        <taxon>Alphaproteobacteria</taxon>
        <taxon>Hyphomicrobiales</taxon>
        <taxon>Brucellaceae</taxon>
        <taxon>Brucella/Ochrobactrum group</taxon>
        <taxon>Brucella</taxon>
    </lineage>
</organism>
<protein>
    <submittedName>
        <fullName evidence="2">Uncharacterized protein</fullName>
    </submittedName>
</protein>
<feature type="region of interest" description="Disordered" evidence="1">
    <location>
        <begin position="62"/>
        <end position="82"/>
    </location>
</feature>
<sequence length="151" mass="16748">MTPPTLPEEAVKAAQSELSRIIGEWERNREFFNVTPPEAKKNFIRRQASALSALEPSAAQVQVSGNSGQLKSAPDMGNPITDKTVKRRVADALESVWSALDCDVDQIERVITHMLANGLRIVETVAPVRMGSILSRSVFRPRNCQPLPKWK</sequence>
<dbReference type="EMBL" id="ASXJ01000363">
    <property type="protein sequence ID" value="ERL99758.1"/>
    <property type="molecule type" value="Genomic_DNA"/>
</dbReference>
<evidence type="ECO:0000313" key="3">
    <source>
        <dbReference type="Proteomes" id="UP000016842"/>
    </source>
</evidence>
<dbReference type="Proteomes" id="UP000016842">
    <property type="component" value="Unassembled WGS sequence"/>
</dbReference>
<dbReference type="AlphaFoldDB" id="U4V520"/>
<evidence type="ECO:0000256" key="1">
    <source>
        <dbReference type="SAM" id="MobiDB-lite"/>
    </source>
</evidence>
<dbReference type="PATRIC" id="fig|1337887.3.peg.5258"/>
<proteinExistence type="predicted"/>